<reference evidence="1 2" key="1">
    <citation type="submission" date="2016-05" db="EMBL/GenBank/DDBJ databases">
        <title>A degradative enzymes factory behind the ericoid mycorrhizal symbiosis.</title>
        <authorList>
            <consortium name="DOE Joint Genome Institute"/>
            <person name="Martino E."/>
            <person name="Morin E."/>
            <person name="Grelet G."/>
            <person name="Kuo A."/>
            <person name="Kohler A."/>
            <person name="Daghino S."/>
            <person name="Barry K."/>
            <person name="Choi C."/>
            <person name="Cichocki N."/>
            <person name="Clum A."/>
            <person name="Copeland A."/>
            <person name="Hainaut M."/>
            <person name="Haridas S."/>
            <person name="Labutti K."/>
            <person name="Lindquist E."/>
            <person name="Lipzen A."/>
            <person name="Khouja H.-R."/>
            <person name="Murat C."/>
            <person name="Ohm R."/>
            <person name="Olson A."/>
            <person name="Spatafora J."/>
            <person name="Veneault-Fourrey C."/>
            <person name="Henrissat B."/>
            <person name="Grigoriev I."/>
            <person name="Martin F."/>
            <person name="Perotto S."/>
        </authorList>
    </citation>
    <scope>NUCLEOTIDE SEQUENCE [LARGE SCALE GENOMIC DNA]</scope>
    <source>
        <strain evidence="1 2">UAMH 7357</strain>
    </source>
</reference>
<proteinExistence type="predicted"/>
<sequence length="116" mass="13227">MFPVRCIVVQKIEKEELTKALEEKIPILAREHGGKLNAILRGSDIAFKQAKDRFLDQLEDHLRVSVNKLYALERITRRNKEIECQFSQNMADPDGQKRLDGMIRFMASAIGTAACP</sequence>
<gene>
    <name evidence="1" type="ORF">NA56DRAFT_664241</name>
</gene>
<accession>A0A2J6PM32</accession>
<protein>
    <submittedName>
        <fullName evidence="1">Uncharacterized protein</fullName>
    </submittedName>
</protein>
<dbReference type="OrthoDB" id="432970at2759"/>
<organism evidence="1 2">
    <name type="scientific">Hyaloscypha hepaticicola</name>
    <dbReference type="NCBI Taxonomy" id="2082293"/>
    <lineage>
        <taxon>Eukaryota</taxon>
        <taxon>Fungi</taxon>
        <taxon>Dikarya</taxon>
        <taxon>Ascomycota</taxon>
        <taxon>Pezizomycotina</taxon>
        <taxon>Leotiomycetes</taxon>
        <taxon>Helotiales</taxon>
        <taxon>Hyaloscyphaceae</taxon>
        <taxon>Hyaloscypha</taxon>
    </lineage>
</organism>
<keyword evidence="2" id="KW-1185">Reference proteome</keyword>
<evidence type="ECO:0000313" key="1">
    <source>
        <dbReference type="EMBL" id="PMD15108.1"/>
    </source>
</evidence>
<dbReference type="EMBL" id="KZ613516">
    <property type="protein sequence ID" value="PMD15108.1"/>
    <property type="molecule type" value="Genomic_DNA"/>
</dbReference>
<dbReference type="STRING" id="1745343.A0A2J6PM32"/>
<dbReference type="Proteomes" id="UP000235672">
    <property type="component" value="Unassembled WGS sequence"/>
</dbReference>
<evidence type="ECO:0000313" key="2">
    <source>
        <dbReference type="Proteomes" id="UP000235672"/>
    </source>
</evidence>
<name>A0A2J6PM32_9HELO</name>
<dbReference type="AlphaFoldDB" id="A0A2J6PM32"/>